<dbReference type="STRING" id="391625.PPSIR1_02386"/>
<dbReference type="Proteomes" id="UP000005801">
    <property type="component" value="Unassembled WGS sequence"/>
</dbReference>
<gene>
    <name evidence="2" type="ORF">PPSIR1_02386</name>
</gene>
<comment type="caution">
    <text evidence="2">The sequence shown here is derived from an EMBL/GenBank/DDBJ whole genome shotgun (WGS) entry which is preliminary data.</text>
</comment>
<dbReference type="EMBL" id="ABCS01000020">
    <property type="protein sequence ID" value="EDM79364.1"/>
    <property type="molecule type" value="Genomic_DNA"/>
</dbReference>
<reference evidence="2 3" key="1">
    <citation type="submission" date="2007-06" db="EMBL/GenBank/DDBJ databases">
        <authorList>
            <person name="Shimkets L."/>
            <person name="Ferriera S."/>
            <person name="Johnson J."/>
            <person name="Kravitz S."/>
            <person name="Beeson K."/>
            <person name="Sutton G."/>
            <person name="Rogers Y.-H."/>
            <person name="Friedman R."/>
            <person name="Frazier M."/>
            <person name="Venter J.C."/>
        </authorList>
    </citation>
    <scope>NUCLEOTIDE SEQUENCE [LARGE SCALE GENOMIC DNA]</scope>
    <source>
        <strain evidence="2 3">SIR-1</strain>
    </source>
</reference>
<evidence type="ECO:0000256" key="1">
    <source>
        <dbReference type="SAM" id="MobiDB-lite"/>
    </source>
</evidence>
<evidence type="ECO:0000313" key="3">
    <source>
        <dbReference type="Proteomes" id="UP000005801"/>
    </source>
</evidence>
<evidence type="ECO:0000313" key="2">
    <source>
        <dbReference type="EMBL" id="EDM79364.1"/>
    </source>
</evidence>
<feature type="compositionally biased region" description="Acidic residues" evidence="1">
    <location>
        <begin position="139"/>
        <end position="149"/>
    </location>
</feature>
<accession>A6G441</accession>
<proteinExistence type="predicted"/>
<name>A6G441_9BACT</name>
<protein>
    <submittedName>
        <fullName evidence="2">Uncharacterized protein</fullName>
    </submittedName>
</protein>
<feature type="region of interest" description="Disordered" evidence="1">
    <location>
        <begin position="132"/>
        <end position="156"/>
    </location>
</feature>
<organism evidence="2 3">
    <name type="scientific">Plesiocystis pacifica SIR-1</name>
    <dbReference type="NCBI Taxonomy" id="391625"/>
    <lineage>
        <taxon>Bacteria</taxon>
        <taxon>Pseudomonadati</taxon>
        <taxon>Myxococcota</taxon>
        <taxon>Polyangia</taxon>
        <taxon>Nannocystales</taxon>
        <taxon>Nannocystaceae</taxon>
        <taxon>Plesiocystis</taxon>
    </lineage>
</organism>
<dbReference type="RefSeq" id="WP_006971490.1">
    <property type="nucleotide sequence ID" value="NZ_ABCS01000020.1"/>
</dbReference>
<dbReference type="AlphaFoldDB" id="A6G441"/>
<keyword evidence="3" id="KW-1185">Reference proteome</keyword>
<sequence>MSGPPSERLLLALSQLIARQPGAEARLVYDDHLAGDRLALVVSLGGAPGQDSPLARQHGELQVWRVGGREHLALLVDSPQTASSFMVCSEDLAAQAGMMARSTKRFAKRCKLLAAGLFATYARRAEGFPREVLGRLTPTDDDNDNDGDGTPDAAAPPFVAARPLVGFTVALVGSTKAKRSHEHPLALEAQGLDGTLWAAAAALPGSPALRAMPWSPAGEGFLPPRELRVALCSRLGLEALRAHWRSWGLAGDPPIASEQPLPPVESKTGAADGGGGTTCGDECRSCAYELPYLPCELIDCLYWSDCDLGLPSCDFDLLPSCDAAPGCDCMPCDL</sequence>